<dbReference type="AlphaFoldDB" id="A0A1G6NDR0"/>
<organism evidence="2 3">
    <name type="scientific">Streptomyces prasinopilosus</name>
    <dbReference type="NCBI Taxonomy" id="67344"/>
    <lineage>
        <taxon>Bacteria</taxon>
        <taxon>Bacillati</taxon>
        <taxon>Actinomycetota</taxon>
        <taxon>Actinomycetes</taxon>
        <taxon>Kitasatosporales</taxon>
        <taxon>Streptomycetaceae</taxon>
        <taxon>Streptomyces</taxon>
    </lineage>
</organism>
<gene>
    <name evidence="2" type="ORF">SAMN05216505_10358</name>
</gene>
<sequence length="64" mass="7100">MQIFVGILMSLFGIFFFFVGPLFAERTNRTAGGGFFDAYNRVVFRLVGGFFAIGGILYAAGMFR</sequence>
<evidence type="ECO:0000256" key="1">
    <source>
        <dbReference type="SAM" id="Phobius"/>
    </source>
</evidence>
<keyword evidence="1" id="KW-0472">Membrane</keyword>
<evidence type="ECO:0000313" key="2">
    <source>
        <dbReference type="EMBL" id="SDC65466.1"/>
    </source>
</evidence>
<proteinExistence type="predicted"/>
<keyword evidence="1" id="KW-0812">Transmembrane</keyword>
<reference evidence="3" key="1">
    <citation type="submission" date="2016-10" db="EMBL/GenBank/DDBJ databases">
        <authorList>
            <person name="Varghese N."/>
            <person name="Submissions S."/>
        </authorList>
    </citation>
    <scope>NUCLEOTIDE SEQUENCE [LARGE SCALE GENOMIC DNA]</scope>
    <source>
        <strain evidence="3">CGMCC 4.3504</strain>
    </source>
</reference>
<dbReference type="RefSeq" id="WP_055572668.1">
    <property type="nucleotide sequence ID" value="NZ_FMZK01000003.1"/>
</dbReference>
<keyword evidence="1" id="KW-1133">Transmembrane helix</keyword>
<protein>
    <submittedName>
        <fullName evidence="2">Uncharacterized protein</fullName>
    </submittedName>
</protein>
<feature type="transmembrane region" description="Helical" evidence="1">
    <location>
        <begin position="43"/>
        <end position="63"/>
    </location>
</feature>
<dbReference type="Proteomes" id="UP000182100">
    <property type="component" value="Unassembled WGS sequence"/>
</dbReference>
<name>A0A1G6NDR0_9ACTN</name>
<accession>A0A1G6NDR0</accession>
<dbReference type="STRING" id="67344.SAMN05216505_10358"/>
<keyword evidence="3" id="KW-1185">Reference proteome</keyword>
<evidence type="ECO:0000313" key="3">
    <source>
        <dbReference type="Proteomes" id="UP000182100"/>
    </source>
</evidence>
<dbReference type="EMBL" id="FMZK01000003">
    <property type="protein sequence ID" value="SDC65466.1"/>
    <property type="molecule type" value="Genomic_DNA"/>
</dbReference>